<evidence type="ECO:0000313" key="5">
    <source>
        <dbReference type="Proteomes" id="UP001168167"/>
    </source>
</evidence>
<dbReference type="Gene3D" id="3.40.50.720">
    <property type="entry name" value="NAD(P)-binding Rossmann-like Domain"/>
    <property type="match status" value="1"/>
</dbReference>
<organism evidence="4 5">
    <name type="scientific">Candidatus Doriopsillibacter californiensis</name>
    <dbReference type="NCBI Taxonomy" id="2970740"/>
    <lineage>
        <taxon>Bacteria</taxon>
        <taxon>Pseudomonadati</taxon>
        <taxon>Pseudomonadota</taxon>
        <taxon>Gammaproteobacteria</taxon>
        <taxon>Candidatus Tethybacterales</taxon>
        <taxon>Candidatus Persebacteraceae</taxon>
        <taxon>Candidatus Doriopsillibacter</taxon>
    </lineage>
</organism>
<dbReference type="Proteomes" id="UP001168167">
    <property type="component" value="Unassembled WGS sequence"/>
</dbReference>
<accession>A0ABT7QNB5</accession>
<evidence type="ECO:0000256" key="3">
    <source>
        <dbReference type="RuleBase" id="RU000363"/>
    </source>
</evidence>
<comment type="caution">
    <text evidence="4">The sequence shown here is derived from an EMBL/GenBank/DDBJ whole genome shotgun (WGS) entry which is preliminary data.</text>
</comment>
<dbReference type="PROSITE" id="PS00061">
    <property type="entry name" value="ADH_SHORT"/>
    <property type="match status" value="1"/>
</dbReference>
<keyword evidence="2" id="KW-0560">Oxidoreductase</keyword>
<evidence type="ECO:0000313" key="4">
    <source>
        <dbReference type="EMBL" id="MDM5148075.1"/>
    </source>
</evidence>
<dbReference type="PANTHER" id="PTHR44169:SF6">
    <property type="entry name" value="NADPH-DEPENDENT 1-ACYLDIHYDROXYACETONE PHOSPHATE REDUCTASE"/>
    <property type="match status" value="1"/>
</dbReference>
<dbReference type="InterPro" id="IPR002347">
    <property type="entry name" value="SDR_fam"/>
</dbReference>
<dbReference type="PRINTS" id="PR00081">
    <property type="entry name" value="GDHRDH"/>
</dbReference>
<reference evidence="4" key="2">
    <citation type="journal article" date="2023" name="Microbiome">
        <title>Synthase-selected sorting approach identifies a beta-lactone synthase in a nudibranch symbiotic bacterium.</title>
        <authorList>
            <person name="Dzunkova M."/>
            <person name="La Clair J.J."/>
            <person name="Tyml T."/>
            <person name="Doud D."/>
            <person name="Schulz F."/>
            <person name="Piquer-Esteban S."/>
            <person name="Porcel Sanchis D."/>
            <person name="Osborn A."/>
            <person name="Robinson D."/>
            <person name="Louie K.B."/>
            <person name="Bowen B.P."/>
            <person name="Bowers R.M."/>
            <person name="Lee J."/>
            <person name="Arnau V."/>
            <person name="Diaz-Villanueva W."/>
            <person name="Stepanauskas R."/>
            <person name="Gosliner T."/>
            <person name="Date S.V."/>
            <person name="Northen T.R."/>
            <person name="Cheng J.F."/>
            <person name="Burkart M.D."/>
            <person name="Woyke T."/>
        </authorList>
    </citation>
    <scope>NUCLEOTIDE SEQUENCE</scope>
    <source>
        <strain evidence="4">Df01</strain>
    </source>
</reference>
<comment type="similarity">
    <text evidence="1 3">Belongs to the short-chain dehydrogenases/reductases (SDR) family.</text>
</comment>
<proteinExistence type="inferred from homology"/>
<dbReference type="EMBL" id="JANQAO010000003">
    <property type="protein sequence ID" value="MDM5148075.1"/>
    <property type="molecule type" value="Genomic_DNA"/>
</dbReference>
<dbReference type="PRINTS" id="PR00080">
    <property type="entry name" value="SDRFAMILY"/>
</dbReference>
<evidence type="ECO:0000256" key="2">
    <source>
        <dbReference type="ARBA" id="ARBA00023002"/>
    </source>
</evidence>
<dbReference type="InterPro" id="IPR036291">
    <property type="entry name" value="NAD(P)-bd_dom_sf"/>
</dbReference>
<protein>
    <submittedName>
        <fullName evidence="4">SDR family NAD(P)-dependent oxidoreductase</fullName>
    </submittedName>
</protein>
<dbReference type="Pfam" id="PF00106">
    <property type="entry name" value="adh_short"/>
    <property type="match status" value="1"/>
</dbReference>
<dbReference type="SUPFAM" id="SSF51735">
    <property type="entry name" value="NAD(P)-binding Rossmann-fold domains"/>
    <property type="match status" value="1"/>
</dbReference>
<sequence length="275" mass="30490">MRRNILITGCSSGIGRHCALTLAKRQDWRVFASARKTEDVEKLQKDGLSDALQLDLDSPTSIHSAMETVLAQTGGCLDALFNNGAYGQPGAVEDLSRDALRAQFESNVFGTQELTNTAIAIMRKDGGGRIIQNSSVLGFVCLKYRGAYNASKYALEALSDTMRLELAGTNIHIALIEPGPIVSAFRQNAATHFHRQIDTDTSAHHDAYVRMQEAWSKGASMPFALEPKAVYKNLLHALNARRPKLRYRVTIPTIAFWYLKRLLPCAWLDNILTRV</sequence>
<gene>
    <name evidence="4" type="ORF">NQX30_06830</name>
</gene>
<dbReference type="InterPro" id="IPR020904">
    <property type="entry name" value="Sc_DH/Rdtase_CS"/>
</dbReference>
<keyword evidence="5" id="KW-1185">Reference proteome</keyword>
<name>A0ABT7QNB5_9GAMM</name>
<evidence type="ECO:0000256" key="1">
    <source>
        <dbReference type="ARBA" id="ARBA00006484"/>
    </source>
</evidence>
<reference evidence="4" key="1">
    <citation type="submission" date="2022-08" db="EMBL/GenBank/DDBJ databases">
        <authorList>
            <person name="Dzunkova M."/>
            <person name="La Clair J."/>
            <person name="Tyml T."/>
            <person name="Doud D."/>
            <person name="Schulz F."/>
            <person name="Piquer S."/>
            <person name="Porcel Sanchis D."/>
            <person name="Osborn A."/>
            <person name="Robinson D."/>
            <person name="Louie K.B."/>
            <person name="Bowen B.P."/>
            <person name="Bowers R."/>
            <person name="Lee J."/>
            <person name="Arnau Llombart V."/>
            <person name="Diaz Villanueva W."/>
            <person name="Gosliner T."/>
            <person name="Northen T."/>
            <person name="Cheng J.-F."/>
            <person name="Burkart M.D."/>
            <person name="Woyke T."/>
        </authorList>
    </citation>
    <scope>NUCLEOTIDE SEQUENCE</scope>
    <source>
        <strain evidence="4">Df01</strain>
    </source>
</reference>
<dbReference type="PANTHER" id="PTHR44169">
    <property type="entry name" value="NADPH-DEPENDENT 1-ACYLDIHYDROXYACETONE PHOSPHATE REDUCTASE"/>
    <property type="match status" value="1"/>
</dbReference>
<dbReference type="CDD" id="cd05374">
    <property type="entry name" value="17beta-HSD-like_SDR_c"/>
    <property type="match status" value="1"/>
</dbReference>